<protein>
    <submittedName>
        <fullName evidence="2">GRP domain-containing protein</fullName>
    </submittedName>
</protein>
<dbReference type="Proteomes" id="UP000187406">
    <property type="component" value="Unassembled WGS sequence"/>
</dbReference>
<feature type="chain" id="PRO_5012071923" evidence="1">
    <location>
        <begin position="24"/>
        <end position="108"/>
    </location>
</feature>
<reference evidence="3" key="1">
    <citation type="submission" date="2016-04" db="EMBL/GenBank/DDBJ databases">
        <title>Cephalotus genome sequencing.</title>
        <authorList>
            <person name="Fukushima K."/>
            <person name="Hasebe M."/>
            <person name="Fang X."/>
        </authorList>
    </citation>
    <scope>NUCLEOTIDE SEQUENCE [LARGE SCALE GENOMIC DNA]</scope>
    <source>
        <strain evidence="3">cv. St1</strain>
    </source>
</reference>
<accession>A0A1Q3D842</accession>
<dbReference type="STRING" id="3775.A0A1Q3D842"/>
<dbReference type="EMBL" id="BDDD01005001">
    <property type="protein sequence ID" value="GAV88640.1"/>
    <property type="molecule type" value="Genomic_DNA"/>
</dbReference>
<keyword evidence="3" id="KW-1185">Reference proteome</keyword>
<sequence>MGFKFFLLLALAIVLLISSNVVARDLAETSTVNENEEANKETKGVNDEKYGGWGGYGGYGGGGRGYGGYGGYGGRGGGWGGGGGGYGGYGGYGGGGYGGYGRGRGGYN</sequence>
<dbReference type="Pfam" id="PF07172">
    <property type="entry name" value="GRP"/>
    <property type="match status" value="1"/>
</dbReference>
<organism evidence="2 3">
    <name type="scientific">Cephalotus follicularis</name>
    <name type="common">Albany pitcher plant</name>
    <dbReference type="NCBI Taxonomy" id="3775"/>
    <lineage>
        <taxon>Eukaryota</taxon>
        <taxon>Viridiplantae</taxon>
        <taxon>Streptophyta</taxon>
        <taxon>Embryophyta</taxon>
        <taxon>Tracheophyta</taxon>
        <taxon>Spermatophyta</taxon>
        <taxon>Magnoliopsida</taxon>
        <taxon>eudicotyledons</taxon>
        <taxon>Gunneridae</taxon>
        <taxon>Pentapetalae</taxon>
        <taxon>rosids</taxon>
        <taxon>fabids</taxon>
        <taxon>Oxalidales</taxon>
        <taxon>Cephalotaceae</taxon>
        <taxon>Cephalotus</taxon>
    </lineage>
</organism>
<comment type="caution">
    <text evidence="2">The sequence shown here is derived from an EMBL/GenBank/DDBJ whole genome shotgun (WGS) entry which is preliminary data.</text>
</comment>
<name>A0A1Q3D842_CEPFO</name>
<feature type="signal peptide" evidence="1">
    <location>
        <begin position="1"/>
        <end position="23"/>
    </location>
</feature>
<evidence type="ECO:0000313" key="3">
    <source>
        <dbReference type="Proteomes" id="UP000187406"/>
    </source>
</evidence>
<evidence type="ECO:0000256" key="1">
    <source>
        <dbReference type="SAM" id="SignalP"/>
    </source>
</evidence>
<dbReference type="OrthoDB" id="1936545at2759"/>
<evidence type="ECO:0000313" key="2">
    <source>
        <dbReference type="EMBL" id="GAV88640.1"/>
    </source>
</evidence>
<dbReference type="PANTHER" id="PTHR37372">
    <property type="entry name" value="OS06G0316800 PROTEIN"/>
    <property type="match status" value="1"/>
</dbReference>
<dbReference type="InterPro" id="IPR010800">
    <property type="entry name" value="GRP"/>
</dbReference>
<dbReference type="InterPro" id="IPR052872">
    <property type="entry name" value="ESR_Regulator"/>
</dbReference>
<proteinExistence type="predicted"/>
<dbReference type="AlphaFoldDB" id="A0A1Q3D842"/>
<dbReference type="PANTHER" id="PTHR37372:SF1">
    <property type="entry name" value="GEO07177P1"/>
    <property type="match status" value="1"/>
</dbReference>
<gene>
    <name evidence="2" type="ORF">CFOL_v3_32062</name>
</gene>
<keyword evidence="1" id="KW-0732">Signal</keyword>
<dbReference type="InParanoid" id="A0A1Q3D842"/>